<feature type="non-terminal residue" evidence="1">
    <location>
        <position position="71"/>
    </location>
</feature>
<accession>A0ABD0N4M7</accession>
<feature type="non-terminal residue" evidence="1">
    <location>
        <position position="1"/>
    </location>
</feature>
<name>A0ABD0N4M7_CIRMR</name>
<keyword evidence="2" id="KW-1185">Reference proteome</keyword>
<dbReference type="PROSITE" id="PS00447">
    <property type="entry name" value="DNA_POLYMERASE_A"/>
    <property type="match status" value="1"/>
</dbReference>
<proteinExistence type="predicted"/>
<dbReference type="InterPro" id="IPR002297">
    <property type="entry name" value="DNA-dir_DNA_pol_A_mt"/>
</dbReference>
<gene>
    <name evidence="1" type="ORF">M9458_050129</name>
</gene>
<dbReference type="PANTHER" id="PTHR10267:SF0">
    <property type="entry name" value="DNA POLYMERASE SUBUNIT GAMMA-1"/>
    <property type="match status" value="1"/>
</dbReference>
<dbReference type="InterPro" id="IPR043502">
    <property type="entry name" value="DNA/RNA_pol_sf"/>
</dbReference>
<dbReference type="Gene3D" id="1.10.150.20">
    <property type="entry name" value="5' to 3' exonuclease, C-terminal subdomain"/>
    <property type="match status" value="1"/>
</dbReference>
<comment type="caution">
    <text evidence="1">The sequence shown here is derived from an EMBL/GenBank/DDBJ whole genome shotgun (WGS) entry which is preliminary data.</text>
</comment>
<dbReference type="SUPFAM" id="SSF56672">
    <property type="entry name" value="DNA/RNA polymerases"/>
    <property type="match status" value="1"/>
</dbReference>
<sequence length="71" mass="8107">IWVDDTPGKENRTADAVGISREHAKVFNYGRIYGAGQPFAERLLMQFNHRLSQQEAAKKARQMYALTKGLR</sequence>
<dbReference type="EMBL" id="JAMKFB020000025">
    <property type="protein sequence ID" value="KAL0155866.1"/>
    <property type="molecule type" value="Genomic_DNA"/>
</dbReference>
<evidence type="ECO:0000313" key="2">
    <source>
        <dbReference type="Proteomes" id="UP001529510"/>
    </source>
</evidence>
<evidence type="ECO:0008006" key="3">
    <source>
        <dbReference type="Google" id="ProtNLM"/>
    </source>
</evidence>
<protein>
    <recommendedName>
        <fullName evidence="3">DNA-directed DNA polymerase</fullName>
    </recommendedName>
</protein>
<dbReference type="AlphaFoldDB" id="A0ABD0N4M7"/>
<dbReference type="PANTHER" id="PTHR10267">
    <property type="entry name" value="DNA POLYMERASE SUBUNIT GAMMA-1"/>
    <property type="match status" value="1"/>
</dbReference>
<organism evidence="1 2">
    <name type="scientific">Cirrhinus mrigala</name>
    <name type="common">Mrigala</name>
    <dbReference type="NCBI Taxonomy" id="683832"/>
    <lineage>
        <taxon>Eukaryota</taxon>
        <taxon>Metazoa</taxon>
        <taxon>Chordata</taxon>
        <taxon>Craniata</taxon>
        <taxon>Vertebrata</taxon>
        <taxon>Euteleostomi</taxon>
        <taxon>Actinopterygii</taxon>
        <taxon>Neopterygii</taxon>
        <taxon>Teleostei</taxon>
        <taxon>Ostariophysi</taxon>
        <taxon>Cypriniformes</taxon>
        <taxon>Cyprinidae</taxon>
        <taxon>Labeoninae</taxon>
        <taxon>Labeonini</taxon>
        <taxon>Cirrhinus</taxon>
    </lineage>
</organism>
<dbReference type="InterPro" id="IPR019760">
    <property type="entry name" value="DNA-dir_DNA_pol_A_CS"/>
</dbReference>
<reference evidence="1 2" key="1">
    <citation type="submission" date="2024-05" db="EMBL/GenBank/DDBJ databases">
        <title>Genome sequencing and assembly of Indian major carp, Cirrhinus mrigala (Hamilton, 1822).</title>
        <authorList>
            <person name="Mohindra V."/>
            <person name="Chowdhury L.M."/>
            <person name="Lal K."/>
            <person name="Jena J.K."/>
        </authorList>
    </citation>
    <scope>NUCLEOTIDE SEQUENCE [LARGE SCALE GENOMIC DNA]</scope>
    <source>
        <strain evidence="1">CM1030</strain>
        <tissue evidence="1">Blood</tissue>
    </source>
</reference>
<dbReference type="Proteomes" id="UP001529510">
    <property type="component" value="Unassembled WGS sequence"/>
</dbReference>
<evidence type="ECO:0000313" key="1">
    <source>
        <dbReference type="EMBL" id="KAL0155866.1"/>
    </source>
</evidence>